<gene>
    <name evidence="1" type="ORF">LCGC14_1785750</name>
</gene>
<protein>
    <submittedName>
        <fullName evidence="1">Uncharacterized protein</fullName>
    </submittedName>
</protein>
<dbReference type="AlphaFoldDB" id="A0A0F9J914"/>
<proteinExistence type="predicted"/>
<accession>A0A0F9J914</accession>
<organism evidence="1">
    <name type="scientific">marine sediment metagenome</name>
    <dbReference type="NCBI Taxonomy" id="412755"/>
    <lineage>
        <taxon>unclassified sequences</taxon>
        <taxon>metagenomes</taxon>
        <taxon>ecological metagenomes</taxon>
    </lineage>
</organism>
<comment type="caution">
    <text evidence="1">The sequence shown here is derived from an EMBL/GenBank/DDBJ whole genome shotgun (WGS) entry which is preliminary data.</text>
</comment>
<evidence type="ECO:0000313" key="1">
    <source>
        <dbReference type="EMBL" id="KKM02306.1"/>
    </source>
</evidence>
<reference evidence="1" key="1">
    <citation type="journal article" date="2015" name="Nature">
        <title>Complex archaea that bridge the gap between prokaryotes and eukaryotes.</title>
        <authorList>
            <person name="Spang A."/>
            <person name="Saw J.H."/>
            <person name="Jorgensen S.L."/>
            <person name="Zaremba-Niedzwiedzka K."/>
            <person name="Martijn J."/>
            <person name="Lind A.E."/>
            <person name="van Eijk R."/>
            <person name="Schleper C."/>
            <person name="Guy L."/>
            <person name="Ettema T.J."/>
        </authorList>
    </citation>
    <scope>NUCLEOTIDE SEQUENCE</scope>
</reference>
<sequence length="45" mass="4997">MKMITKVSEPIEKADLYFVIDPDNLERPFILGGCCTDPSLPSLAQ</sequence>
<dbReference type="EMBL" id="LAZR01016970">
    <property type="protein sequence ID" value="KKM02306.1"/>
    <property type="molecule type" value="Genomic_DNA"/>
</dbReference>
<name>A0A0F9J914_9ZZZZ</name>